<evidence type="ECO:0000313" key="2">
    <source>
        <dbReference type="Proteomes" id="UP000024635"/>
    </source>
</evidence>
<keyword evidence="2" id="KW-1185">Reference proteome</keyword>
<dbReference type="AlphaFoldDB" id="A0A016RTE3"/>
<dbReference type="EMBL" id="JARK01001720">
    <property type="protein sequence ID" value="EYB81392.1"/>
    <property type="molecule type" value="Genomic_DNA"/>
</dbReference>
<protein>
    <submittedName>
        <fullName evidence="1">Uncharacterized protein</fullName>
    </submittedName>
</protein>
<gene>
    <name evidence="1" type="primary">Acey_s0384.g390</name>
    <name evidence="1" type="ORF">Y032_0384g390</name>
</gene>
<reference evidence="2" key="1">
    <citation type="journal article" date="2015" name="Nat. Genet.">
        <title>The genome and transcriptome of the zoonotic hookworm Ancylostoma ceylanicum identify infection-specific gene families.</title>
        <authorList>
            <person name="Schwarz E.M."/>
            <person name="Hu Y."/>
            <person name="Antoshechkin I."/>
            <person name="Miller M.M."/>
            <person name="Sternberg P.W."/>
            <person name="Aroian R.V."/>
        </authorList>
    </citation>
    <scope>NUCLEOTIDE SEQUENCE</scope>
    <source>
        <strain evidence="2">HY135</strain>
    </source>
</reference>
<organism evidence="1 2">
    <name type="scientific">Ancylostoma ceylanicum</name>
    <dbReference type="NCBI Taxonomy" id="53326"/>
    <lineage>
        <taxon>Eukaryota</taxon>
        <taxon>Metazoa</taxon>
        <taxon>Ecdysozoa</taxon>
        <taxon>Nematoda</taxon>
        <taxon>Chromadorea</taxon>
        <taxon>Rhabditida</taxon>
        <taxon>Rhabditina</taxon>
        <taxon>Rhabditomorpha</taxon>
        <taxon>Strongyloidea</taxon>
        <taxon>Ancylostomatidae</taxon>
        <taxon>Ancylostomatinae</taxon>
        <taxon>Ancylostoma</taxon>
    </lineage>
</organism>
<dbReference type="Proteomes" id="UP000024635">
    <property type="component" value="Unassembled WGS sequence"/>
</dbReference>
<evidence type="ECO:0000313" key="1">
    <source>
        <dbReference type="EMBL" id="EYB81392.1"/>
    </source>
</evidence>
<accession>A0A016RTE3</accession>
<comment type="caution">
    <text evidence="1">The sequence shown here is derived from an EMBL/GenBank/DDBJ whole genome shotgun (WGS) entry which is preliminary data.</text>
</comment>
<sequence length="68" mass="7744">MSADKSWDRGAVFLRVSALHAMLNPCRRERETRAAAPTLVCGHLELSMHKDFSEGLPSFCRRTRVSKR</sequence>
<proteinExistence type="predicted"/>
<name>A0A016RTE3_9BILA</name>